<gene>
    <name evidence="1" type="ORF">Pan54_04410</name>
</gene>
<evidence type="ECO:0000313" key="1">
    <source>
        <dbReference type="EMBL" id="TWT59731.1"/>
    </source>
</evidence>
<name>A0A5C5XBE4_9PLAN</name>
<organism evidence="1 2">
    <name type="scientific">Rubinisphaera italica</name>
    <dbReference type="NCBI Taxonomy" id="2527969"/>
    <lineage>
        <taxon>Bacteria</taxon>
        <taxon>Pseudomonadati</taxon>
        <taxon>Planctomycetota</taxon>
        <taxon>Planctomycetia</taxon>
        <taxon>Planctomycetales</taxon>
        <taxon>Planctomycetaceae</taxon>
        <taxon>Rubinisphaera</taxon>
    </lineage>
</organism>
<keyword evidence="2" id="KW-1185">Reference proteome</keyword>
<dbReference type="AlphaFoldDB" id="A0A5C5XBE4"/>
<dbReference type="RefSeq" id="WP_146501928.1">
    <property type="nucleotide sequence ID" value="NZ_SJPG01000001.1"/>
</dbReference>
<reference evidence="1 2" key="1">
    <citation type="submission" date="2019-02" db="EMBL/GenBank/DDBJ databases">
        <title>Deep-cultivation of Planctomycetes and their phenomic and genomic characterization uncovers novel biology.</title>
        <authorList>
            <person name="Wiegand S."/>
            <person name="Jogler M."/>
            <person name="Boedeker C."/>
            <person name="Pinto D."/>
            <person name="Vollmers J."/>
            <person name="Rivas-Marin E."/>
            <person name="Kohn T."/>
            <person name="Peeters S.H."/>
            <person name="Heuer A."/>
            <person name="Rast P."/>
            <person name="Oberbeckmann S."/>
            <person name="Bunk B."/>
            <person name="Jeske O."/>
            <person name="Meyerdierks A."/>
            <person name="Storesund J.E."/>
            <person name="Kallscheuer N."/>
            <person name="Luecker S."/>
            <person name="Lage O.M."/>
            <person name="Pohl T."/>
            <person name="Merkel B.J."/>
            <person name="Hornburger P."/>
            <person name="Mueller R.-W."/>
            <person name="Bruemmer F."/>
            <person name="Labrenz M."/>
            <person name="Spormann A.M."/>
            <person name="Op Den Camp H."/>
            <person name="Overmann J."/>
            <person name="Amann R."/>
            <person name="Jetten M.S.M."/>
            <person name="Mascher T."/>
            <person name="Medema M.H."/>
            <person name="Devos D.P."/>
            <person name="Kaster A.-K."/>
            <person name="Ovreas L."/>
            <person name="Rohde M."/>
            <person name="Galperin M.Y."/>
            <person name="Jogler C."/>
        </authorList>
    </citation>
    <scope>NUCLEOTIDE SEQUENCE [LARGE SCALE GENOMIC DNA]</scope>
    <source>
        <strain evidence="1 2">Pan54</strain>
    </source>
</reference>
<comment type="caution">
    <text evidence="1">The sequence shown here is derived from an EMBL/GenBank/DDBJ whole genome shotgun (WGS) entry which is preliminary data.</text>
</comment>
<dbReference type="Proteomes" id="UP000316095">
    <property type="component" value="Unassembled WGS sequence"/>
</dbReference>
<sequence>MWTCLIRLEIPANLTASSSRDQAWTTNTLAQATINHQQEVDRLNLKAGFDLGITDAQHQQTIKLAEVQQQFQQVKYGIEGYSQAAYDYAGLTVETF</sequence>
<accession>A0A5C5XBE4</accession>
<evidence type="ECO:0000313" key="2">
    <source>
        <dbReference type="Proteomes" id="UP000316095"/>
    </source>
</evidence>
<dbReference type="EMBL" id="SJPG01000001">
    <property type="protein sequence ID" value="TWT59731.1"/>
    <property type="molecule type" value="Genomic_DNA"/>
</dbReference>
<protein>
    <submittedName>
        <fullName evidence="1">Uncharacterized protein</fullName>
    </submittedName>
</protein>
<proteinExistence type="predicted"/>